<proteinExistence type="predicted"/>
<accession>A0A4T8IGV7</accession>
<comment type="caution">
    <text evidence="2">The sequence shown here is derived from an EMBL/GenBank/DDBJ whole genome shotgun (WGS) entry which is preliminary data.</text>
</comment>
<sequence>HSGGVDIVGPKINLNSGGSPGTPVPTLQPAVLKALADDKSLAAEQNDSNASSDQNDNNDEDEEAPEKSVCKECLKRAQEAAAAFAPRG</sequence>
<organism evidence="2 3">
    <name type="scientific">Escherichia coli</name>
    <dbReference type="NCBI Taxonomy" id="562"/>
    <lineage>
        <taxon>Bacteria</taxon>
        <taxon>Pseudomonadati</taxon>
        <taxon>Pseudomonadota</taxon>
        <taxon>Gammaproteobacteria</taxon>
        <taxon>Enterobacterales</taxon>
        <taxon>Enterobacteriaceae</taxon>
        <taxon>Escherichia</taxon>
    </lineage>
</organism>
<evidence type="ECO:0000313" key="2">
    <source>
        <dbReference type="EMBL" id="TJQ07801.1"/>
    </source>
</evidence>
<gene>
    <name evidence="2" type="ORF">C9Z68_24515</name>
</gene>
<dbReference type="AlphaFoldDB" id="A0A4T8IGV7"/>
<protein>
    <submittedName>
        <fullName evidence="2">Type IV secretion protein Rhs</fullName>
    </submittedName>
</protein>
<feature type="region of interest" description="Disordered" evidence="1">
    <location>
        <begin position="1"/>
        <end position="69"/>
    </location>
</feature>
<evidence type="ECO:0000313" key="3">
    <source>
        <dbReference type="Proteomes" id="UP000309937"/>
    </source>
</evidence>
<dbReference type="EMBL" id="RRGJ01000076">
    <property type="protein sequence ID" value="TJQ07801.1"/>
    <property type="molecule type" value="Genomic_DNA"/>
</dbReference>
<reference evidence="2 3" key="1">
    <citation type="submission" date="2018-12" db="EMBL/GenBank/DDBJ databases">
        <title>Food and Water Safety Consortium.</title>
        <authorList>
            <person name="Tyson S."/>
            <person name="Peterson C.-L."/>
            <person name="Olson A."/>
            <person name="Tyler S."/>
            <person name="Cabral J."/>
            <person name="Lynch T."/>
            <person name="Knox N."/>
            <person name="Van Domselaar G."/>
            <person name="Graham M."/>
        </authorList>
    </citation>
    <scope>NUCLEOTIDE SEQUENCE [LARGE SCALE GENOMIC DNA]</scope>
    <source>
        <strain evidence="2 3">FWSEC0118</strain>
    </source>
</reference>
<feature type="non-terminal residue" evidence="2">
    <location>
        <position position="1"/>
    </location>
</feature>
<dbReference type="Proteomes" id="UP000309937">
    <property type="component" value="Unassembled WGS sequence"/>
</dbReference>
<evidence type="ECO:0000256" key="1">
    <source>
        <dbReference type="SAM" id="MobiDB-lite"/>
    </source>
</evidence>
<feature type="compositionally biased region" description="Low complexity" evidence="1">
    <location>
        <begin position="42"/>
        <end position="55"/>
    </location>
</feature>
<name>A0A4T8IGV7_ECOLX</name>